<gene>
    <name evidence="1" type="ORF">LEP1GSC058_3116</name>
</gene>
<sequence>MLEKRWDSMSIKAGFQDVLWRLIPDCVWSGGIPLPTHLFK</sequence>
<dbReference type="EMBL" id="AKWZ02000010">
    <property type="protein sequence ID" value="EPG73374.1"/>
    <property type="molecule type" value="Genomic_DNA"/>
</dbReference>
<reference evidence="1" key="1">
    <citation type="submission" date="2013-04" db="EMBL/GenBank/DDBJ databases">
        <authorList>
            <person name="Harkins D.M."/>
            <person name="Durkin A.S."/>
            <person name="Selengut J.D."/>
            <person name="Sanka R."/>
            <person name="DePew J."/>
            <person name="Purushe J."/>
            <person name="Ahmed A."/>
            <person name="van der Linden H."/>
            <person name="Goris M.G.A."/>
            <person name="Hartskeerl R.A."/>
            <person name="Vinetz J.M."/>
            <person name="Sutton G.G."/>
            <person name="Nelson W.C."/>
            <person name="Fouts D.E."/>
        </authorList>
    </citation>
    <scope>NUCLEOTIDE SEQUENCE [LARGE SCALE GENOMIC DNA]</scope>
    <source>
        <strain evidence="1">BUT 6</strain>
    </source>
</reference>
<dbReference type="AlphaFoldDB" id="S3UYD0"/>
<name>S3UYD0_9LEPT</name>
<evidence type="ECO:0000313" key="1">
    <source>
        <dbReference type="EMBL" id="EPG73374.1"/>
    </source>
</evidence>
<dbReference type="Proteomes" id="UP000014540">
    <property type="component" value="Unassembled WGS sequence"/>
</dbReference>
<proteinExistence type="predicted"/>
<accession>S3UYD0</accession>
<organism evidence="1 2">
    <name type="scientific">Leptospira fainei serovar Hurstbridge str. BUT 6</name>
    <dbReference type="NCBI Taxonomy" id="1193011"/>
    <lineage>
        <taxon>Bacteria</taxon>
        <taxon>Pseudomonadati</taxon>
        <taxon>Spirochaetota</taxon>
        <taxon>Spirochaetia</taxon>
        <taxon>Leptospirales</taxon>
        <taxon>Leptospiraceae</taxon>
        <taxon>Leptospira</taxon>
    </lineage>
</organism>
<comment type="caution">
    <text evidence="1">The sequence shown here is derived from an EMBL/GenBank/DDBJ whole genome shotgun (WGS) entry which is preliminary data.</text>
</comment>
<keyword evidence="2" id="KW-1185">Reference proteome</keyword>
<protein>
    <submittedName>
        <fullName evidence="1">Uncharacterized protein</fullName>
    </submittedName>
</protein>
<evidence type="ECO:0000313" key="2">
    <source>
        <dbReference type="Proteomes" id="UP000014540"/>
    </source>
</evidence>